<evidence type="ECO:0000256" key="1">
    <source>
        <dbReference type="ARBA" id="ARBA00004141"/>
    </source>
</evidence>
<evidence type="ECO:0000256" key="2">
    <source>
        <dbReference type="ARBA" id="ARBA00022692"/>
    </source>
</evidence>
<organism evidence="7 8">
    <name type="scientific">Symbiodinium natans</name>
    <dbReference type="NCBI Taxonomy" id="878477"/>
    <lineage>
        <taxon>Eukaryota</taxon>
        <taxon>Sar</taxon>
        <taxon>Alveolata</taxon>
        <taxon>Dinophyceae</taxon>
        <taxon>Suessiales</taxon>
        <taxon>Symbiodiniaceae</taxon>
        <taxon>Symbiodinium</taxon>
    </lineage>
</organism>
<accession>A0A812N9Q9</accession>
<dbReference type="InterPro" id="IPR000620">
    <property type="entry name" value="EamA_dom"/>
</dbReference>
<sequence>MMPIFTTLLAWLVLDQAFSRRFLLGMTVAISGAILISLEDFQLSGGYLGDLAALVAALLSSINILAVKELRRHFEAATILMWTCGIGSVLMLFMLVVLREQIFPRTATSWYAVVGLALLPQALGQGLLAYSLKQFSASLVAVSMLAVPVTAAILAMVLFAERLLMLNWVGFGIVLLGIYTAVSDPAA</sequence>
<comment type="subcellular location">
    <subcellularLocation>
        <location evidence="1">Membrane</location>
        <topology evidence="1">Multi-pass membrane protein</topology>
    </subcellularLocation>
</comment>
<keyword evidence="2 5" id="KW-0812">Transmembrane</keyword>
<evidence type="ECO:0000259" key="6">
    <source>
        <dbReference type="Pfam" id="PF00892"/>
    </source>
</evidence>
<dbReference type="InterPro" id="IPR050638">
    <property type="entry name" value="AA-Vitamin_Transporters"/>
</dbReference>
<keyword evidence="4 5" id="KW-0472">Membrane</keyword>
<evidence type="ECO:0000256" key="5">
    <source>
        <dbReference type="SAM" id="Phobius"/>
    </source>
</evidence>
<evidence type="ECO:0000313" key="8">
    <source>
        <dbReference type="Proteomes" id="UP000604046"/>
    </source>
</evidence>
<dbReference type="EMBL" id="CAJNDS010002013">
    <property type="protein sequence ID" value="CAE7296454.1"/>
    <property type="molecule type" value="Genomic_DNA"/>
</dbReference>
<dbReference type="AlphaFoldDB" id="A0A812N9Q9"/>
<dbReference type="InterPro" id="IPR037185">
    <property type="entry name" value="EmrE-like"/>
</dbReference>
<feature type="transmembrane region" description="Helical" evidence="5">
    <location>
        <begin position="48"/>
        <end position="67"/>
    </location>
</feature>
<gene>
    <name evidence="7" type="ORF">SNAT2548_LOCUS15610</name>
</gene>
<dbReference type="Pfam" id="PF00892">
    <property type="entry name" value="EamA"/>
    <property type="match status" value="1"/>
</dbReference>
<proteinExistence type="predicted"/>
<reference evidence="7" key="1">
    <citation type="submission" date="2021-02" db="EMBL/GenBank/DDBJ databases">
        <authorList>
            <person name="Dougan E. K."/>
            <person name="Rhodes N."/>
            <person name="Thang M."/>
            <person name="Chan C."/>
        </authorList>
    </citation>
    <scope>NUCLEOTIDE SEQUENCE</scope>
</reference>
<dbReference type="Proteomes" id="UP000604046">
    <property type="component" value="Unassembled WGS sequence"/>
</dbReference>
<feature type="transmembrane region" description="Helical" evidence="5">
    <location>
        <begin position="139"/>
        <end position="159"/>
    </location>
</feature>
<dbReference type="SUPFAM" id="SSF103481">
    <property type="entry name" value="Multidrug resistance efflux transporter EmrE"/>
    <property type="match status" value="2"/>
</dbReference>
<feature type="domain" description="EamA" evidence="6">
    <location>
        <begin position="48"/>
        <end position="180"/>
    </location>
</feature>
<dbReference type="OrthoDB" id="437586at2759"/>
<feature type="transmembrane region" description="Helical" evidence="5">
    <location>
        <begin position="79"/>
        <end position="98"/>
    </location>
</feature>
<name>A0A812N9Q9_9DINO</name>
<dbReference type="PANTHER" id="PTHR32322:SF2">
    <property type="entry name" value="EAMA DOMAIN-CONTAINING PROTEIN"/>
    <property type="match status" value="1"/>
</dbReference>
<evidence type="ECO:0000313" key="7">
    <source>
        <dbReference type="EMBL" id="CAE7296454.1"/>
    </source>
</evidence>
<dbReference type="PANTHER" id="PTHR32322">
    <property type="entry name" value="INNER MEMBRANE TRANSPORTER"/>
    <property type="match status" value="1"/>
</dbReference>
<comment type="caution">
    <text evidence="7">The sequence shown here is derived from an EMBL/GenBank/DDBJ whole genome shotgun (WGS) entry which is preliminary data.</text>
</comment>
<feature type="transmembrane region" description="Helical" evidence="5">
    <location>
        <begin position="110"/>
        <end position="132"/>
    </location>
</feature>
<evidence type="ECO:0000256" key="4">
    <source>
        <dbReference type="ARBA" id="ARBA00023136"/>
    </source>
</evidence>
<keyword evidence="3 5" id="KW-1133">Transmembrane helix</keyword>
<protein>
    <recommendedName>
        <fullName evidence="6">EamA domain-containing protein</fullName>
    </recommendedName>
</protein>
<evidence type="ECO:0000256" key="3">
    <source>
        <dbReference type="ARBA" id="ARBA00022989"/>
    </source>
</evidence>
<dbReference type="GO" id="GO:0016020">
    <property type="term" value="C:membrane"/>
    <property type="evidence" value="ECO:0007669"/>
    <property type="project" value="UniProtKB-SubCell"/>
</dbReference>
<feature type="transmembrane region" description="Helical" evidence="5">
    <location>
        <begin position="165"/>
        <end position="182"/>
    </location>
</feature>
<keyword evidence="8" id="KW-1185">Reference proteome</keyword>